<organism evidence="9 10">
    <name type="scientific">Ruminococcus gauvreauii</name>
    <dbReference type="NCBI Taxonomy" id="438033"/>
    <lineage>
        <taxon>Bacteria</taxon>
        <taxon>Bacillati</taxon>
        <taxon>Bacillota</taxon>
        <taxon>Clostridia</taxon>
        <taxon>Eubacteriales</taxon>
        <taxon>Oscillospiraceae</taxon>
        <taxon>Ruminococcus</taxon>
    </lineage>
</organism>
<dbReference type="RefSeq" id="WP_028530016.1">
    <property type="nucleotide sequence ID" value="NZ_CABLBR010000039.1"/>
</dbReference>
<evidence type="ECO:0000313" key="9">
    <source>
        <dbReference type="EMBL" id="UWP60121.1"/>
    </source>
</evidence>
<keyword evidence="4 8" id="KW-0285">Flavoprotein</keyword>
<dbReference type="PANTHER" id="PTHR45754:SF3">
    <property type="entry name" value="METHYLENETETRAHYDROFOLATE REDUCTASE (NADPH)"/>
    <property type="match status" value="1"/>
</dbReference>
<keyword evidence="6 8" id="KW-0560">Oxidoreductase</keyword>
<reference evidence="9" key="1">
    <citation type="journal article" date="2022" name="Cell">
        <title>Design, construction, and in vivo augmentation of a complex gut microbiome.</title>
        <authorList>
            <person name="Cheng A.G."/>
            <person name="Ho P.Y."/>
            <person name="Aranda-Diaz A."/>
            <person name="Jain S."/>
            <person name="Yu F.B."/>
            <person name="Meng X."/>
            <person name="Wang M."/>
            <person name="Iakiviak M."/>
            <person name="Nagashima K."/>
            <person name="Zhao A."/>
            <person name="Murugkar P."/>
            <person name="Patil A."/>
            <person name="Atabakhsh K."/>
            <person name="Weakley A."/>
            <person name="Yan J."/>
            <person name="Brumbaugh A.R."/>
            <person name="Higginbottom S."/>
            <person name="Dimas A."/>
            <person name="Shiver A.L."/>
            <person name="Deutschbauer A."/>
            <person name="Neff N."/>
            <person name="Sonnenburg J.L."/>
            <person name="Huang K.C."/>
            <person name="Fischbach M.A."/>
        </authorList>
    </citation>
    <scope>NUCLEOTIDE SEQUENCE</scope>
    <source>
        <strain evidence="9">DSM 19829</strain>
    </source>
</reference>
<protein>
    <recommendedName>
        <fullName evidence="8">Methylenetetrahydrofolate reductase</fullName>
    </recommendedName>
</protein>
<evidence type="ECO:0000256" key="1">
    <source>
        <dbReference type="ARBA" id="ARBA00001974"/>
    </source>
</evidence>
<proteinExistence type="inferred from homology"/>
<name>A0ABY5VIT3_9FIRM</name>
<evidence type="ECO:0000256" key="3">
    <source>
        <dbReference type="ARBA" id="ARBA00006743"/>
    </source>
</evidence>
<accession>A0ABY5VIT3</accession>
<comment type="cofactor">
    <cofactor evidence="1 8">
        <name>FAD</name>
        <dbReference type="ChEBI" id="CHEBI:57692"/>
    </cofactor>
</comment>
<dbReference type="Pfam" id="PF02219">
    <property type="entry name" value="MTHFR"/>
    <property type="match status" value="1"/>
</dbReference>
<keyword evidence="10" id="KW-1185">Reference proteome</keyword>
<evidence type="ECO:0000256" key="6">
    <source>
        <dbReference type="ARBA" id="ARBA00023002"/>
    </source>
</evidence>
<dbReference type="Gene3D" id="3.20.20.220">
    <property type="match status" value="1"/>
</dbReference>
<dbReference type="EMBL" id="CP102290">
    <property type="protein sequence ID" value="UWP60121.1"/>
    <property type="molecule type" value="Genomic_DNA"/>
</dbReference>
<evidence type="ECO:0000313" key="10">
    <source>
        <dbReference type="Proteomes" id="UP001060164"/>
    </source>
</evidence>
<dbReference type="GO" id="GO:0004489">
    <property type="term" value="F:methylenetetrahydrofolate reductase [NAD(P)H] activity"/>
    <property type="evidence" value="ECO:0007669"/>
    <property type="project" value="UniProtKB-EC"/>
</dbReference>
<dbReference type="InterPro" id="IPR029041">
    <property type="entry name" value="FAD-linked_oxidoreductase-like"/>
</dbReference>
<keyword evidence="5 8" id="KW-0274">FAD</keyword>
<dbReference type="SUPFAM" id="SSF51730">
    <property type="entry name" value="FAD-linked oxidoreductase"/>
    <property type="match status" value="1"/>
</dbReference>
<evidence type="ECO:0000256" key="8">
    <source>
        <dbReference type="RuleBase" id="RU003862"/>
    </source>
</evidence>
<evidence type="ECO:0000256" key="4">
    <source>
        <dbReference type="ARBA" id="ARBA00022630"/>
    </source>
</evidence>
<comment type="similarity">
    <text evidence="3 8">Belongs to the methylenetetrahydrofolate reductase family.</text>
</comment>
<evidence type="ECO:0000256" key="2">
    <source>
        <dbReference type="ARBA" id="ARBA00004777"/>
    </source>
</evidence>
<comment type="pathway">
    <text evidence="2 8">One-carbon metabolism; tetrahydrofolate interconversion.</text>
</comment>
<comment type="catalytic activity">
    <reaction evidence="7">
        <text>(6S)-5-methyl-5,6,7,8-tetrahydrofolate + NAD(+) = (6R)-5,10-methylene-5,6,7,8-tetrahydrofolate + NADH + H(+)</text>
        <dbReference type="Rhea" id="RHEA:19821"/>
        <dbReference type="ChEBI" id="CHEBI:15378"/>
        <dbReference type="ChEBI" id="CHEBI:15636"/>
        <dbReference type="ChEBI" id="CHEBI:18608"/>
        <dbReference type="ChEBI" id="CHEBI:57540"/>
        <dbReference type="ChEBI" id="CHEBI:57945"/>
        <dbReference type="EC" id="1.5.1.54"/>
    </reaction>
    <physiologicalReaction direction="right-to-left" evidence="7">
        <dbReference type="Rhea" id="RHEA:19823"/>
    </physiologicalReaction>
</comment>
<evidence type="ECO:0000256" key="7">
    <source>
        <dbReference type="ARBA" id="ARBA00048628"/>
    </source>
</evidence>
<dbReference type="Proteomes" id="UP001060164">
    <property type="component" value="Chromosome"/>
</dbReference>
<dbReference type="InterPro" id="IPR003171">
    <property type="entry name" value="Mehydrof_redctse-like"/>
</dbReference>
<evidence type="ECO:0000256" key="5">
    <source>
        <dbReference type="ARBA" id="ARBA00022827"/>
    </source>
</evidence>
<gene>
    <name evidence="9" type="ORF">NQ502_03420</name>
</gene>
<dbReference type="CDD" id="cd00537">
    <property type="entry name" value="MTHFR"/>
    <property type="match status" value="1"/>
</dbReference>
<sequence>MSIVDIMKERMSFSFEVFPPKPEQPMEPLLDTLSHLYEFQPDFISCTYGAGGTNVGRNVEVCKAIQDSGKSIAVTHFTCIGNTREGVKEQLDHYLELGVNHILALRGDLPAGWEGTRGDFHYASDLVSYIREEFGDKFTIAMAGDPEKHIQCPTEEEDIAHLKIKQDAGADYMMTQLCFDVKAFEVWRDKIQKAGVHLPIDIGLMPVLNKDATIRMALSMNGCSIPKELARIISKYYDDPEGFRKAGMEYTVNQIFEYMNAGIDGLHIYALNKWEAVTDIINMAGIRTQHKN</sequence>
<dbReference type="PANTHER" id="PTHR45754">
    <property type="entry name" value="METHYLENETETRAHYDROFOLATE REDUCTASE"/>
    <property type="match status" value="1"/>
</dbReference>